<reference evidence="1" key="1">
    <citation type="journal article" date="2023" name="IScience">
        <title>Live-bearing cockroach genome reveals convergent evolutionary mechanisms linked to viviparity in insects and beyond.</title>
        <authorList>
            <person name="Fouks B."/>
            <person name="Harrison M.C."/>
            <person name="Mikhailova A.A."/>
            <person name="Marchal E."/>
            <person name="English S."/>
            <person name="Carruthers M."/>
            <person name="Jennings E.C."/>
            <person name="Chiamaka E.L."/>
            <person name="Frigard R.A."/>
            <person name="Pippel M."/>
            <person name="Attardo G.M."/>
            <person name="Benoit J.B."/>
            <person name="Bornberg-Bauer E."/>
            <person name="Tobe S.S."/>
        </authorList>
    </citation>
    <scope>NUCLEOTIDE SEQUENCE</scope>
    <source>
        <strain evidence="1">Stay&amp;Tobe</strain>
    </source>
</reference>
<sequence length="70" mass="8434">QQFRIRQPRVIGRKGFISSYELGVVSKPTLCNFKLNRTNVYRIHIKFEINDKWSYILSFTVYVILVINRR</sequence>
<dbReference type="Proteomes" id="UP001233999">
    <property type="component" value="Unassembled WGS sequence"/>
</dbReference>
<keyword evidence="2" id="KW-1185">Reference proteome</keyword>
<dbReference type="EMBL" id="JASPKZ010004945">
    <property type="protein sequence ID" value="KAJ9589387.1"/>
    <property type="molecule type" value="Genomic_DNA"/>
</dbReference>
<feature type="non-terminal residue" evidence="1">
    <location>
        <position position="1"/>
    </location>
</feature>
<evidence type="ECO:0000313" key="1">
    <source>
        <dbReference type="EMBL" id="KAJ9589387.1"/>
    </source>
</evidence>
<feature type="non-terminal residue" evidence="1">
    <location>
        <position position="70"/>
    </location>
</feature>
<organism evidence="1 2">
    <name type="scientific">Diploptera punctata</name>
    <name type="common">Pacific beetle cockroach</name>
    <dbReference type="NCBI Taxonomy" id="6984"/>
    <lineage>
        <taxon>Eukaryota</taxon>
        <taxon>Metazoa</taxon>
        <taxon>Ecdysozoa</taxon>
        <taxon>Arthropoda</taxon>
        <taxon>Hexapoda</taxon>
        <taxon>Insecta</taxon>
        <taxon>Pterygota</taxon>
        <taxon>Neoptera</taxon>
        <taxon>Polyneoptera</taxon>
        <taxon>Dictyoptera</taxon>
        <taxon>Blattodea</taxon>
        <taxon>Blaberoidea</taxon>
        <taxon>Blaberidae</taxon>
        <taxon>Diplopterinae</taxon>
        <taxon>Diploptera</taxon>
    </lineage>
</organism>
<comment type="caution">
    <text evidence="1">The sequence shown here is derived from an EMBL/GenBank/DDBJ whole genome shotgun (WGS) entry which is preliminary data.</text>
</comment>
<dbReference type="AlphaFoldDB" id="A0AAD7ZZ26"/>
<name>A0AAD7ZZ26_DIPPU</name>
<protein>
    <submittedName>
        <fullName evidence="1">Uncharacterized protein</fullName>
    </submittedName>
</protein>
<reference evidence="1" key="2">
    <citation type="submission" date="2023-05" db="EMBL/GenBank/DDBJ databases">
        <authorList>
            <person name="Fouks B."/>
        </authorList>
    </citation>
    <scope>NUCLEOTIDE SEQUENCE</scope>
    <source>
        <strain evidence="1">Stay&amp;Tobe</strain>
        <tissue evidence="1">Testes</tissue>
    </source>
</reference>
<gene>
    <name evidence="1" type="ORF">L9F63_017407</name>
</gene>
<accession>A0AAD7ZZ26</accession>
<evidence type="ECO:0000313" key="2">
    <source>
        <dbReference type="Proteomes" id="UP001233999"/>
    </source>
</evidence>
<proteinExistence type="predicted"/>